<feature type="signal peptide" evidence="1">
    <location>
        <begin position="1"/>
        <end position="28"/>
    </location>
</feature>
<evidence type="ECO:0000256" key="1">
    <source>
        <dbReference type="SAM" id="SignalP"/>
    </source>
</evidence>
<sequence>MKKLLAGAMIAGSLATGAAVVGSGAASAAPAYEWVRIGPYSSTWTCEQARDNYPANSRKCFTASNGKAYFYGIRQARR</sequence>
<evidence type="ECO:0000313" key="2">
    <source>
        <dbReference type="EMBL" id="NKY18375.1"/>
    </source>
</evidence>
<gene>
    <name evidence="2" type="ORF">HF999_08330</name>
</gene>
<accession>A0A846X1J5</accession>
<comment type="caution">
    <text evidence="2">The sequence shown here is derived from an EMBL/GenBank/DDBJ whole genome shotgun (WGS) entry which is preliminary data.</text>
</comment>
<evidence type="ECO:0000313" key="3">
    <source>
        <dbReference type="Proteomes" id="UP000582646"/>
    </source>
</evidence>
<dbReference type="AlphaFoldDB" id="A0A846X1J5"/>
<proteinExistence type="predicted"/>
<name>A0A846X1J5_9ACTN</name>
<feature type="chain" id="PRO_5032916746" evidence="1">
    <location>
        <begin position="29"/>
        <end position="78"/>
    </location>
</feature>
<keyword evidence="1" id="KW-0732">Signal</keyword>
<organism evidence="2 3">
    <name type="scientific">Tsukamurella spumae</name>
    <dbReference type="NCBI Taxonomy" id="44753"/>
    <lineage>
        <taxon>Bacteria</taxon>
        <taxon>Bacillati</taxon>
        <taxon>Actinomycetota</taxon>
        <taxon>Actinomycetes</taxon>
        <taxon>Mycobacteriales</taxon>
        <taxon>Tsukamurellaceae</taxon>
        <taxon>Tsukamurella</taxon>
    </lineage>
</organism>
<dbReference type="Proteomes" id="UP000582646">
    <property type="component" value="Unassembled WGS sequence"/>
</dbReference>
<dbReference type="EMBL" id="JAAXOQ010000008">
    <property type="protein sequence ID" value="NKY18375.1"/>
    <property type="molecule type" value="Genomic_DNA"/>
</dbReference>
<keyword evidence="3" id="KW-1185">Reference proteome</keyword>
<protein>
    <submittedName>
        <fullName evidence="2">Uncharacterized protein</fullName>
    </submittedName>
</protein>
<reference evidence="2 3" key="1">
    <citation type="submission" date="2020-04" db="EMBL/GenBank/DDBJ databases">
        <title>MicrobeNet Type strains.</title>
        <authorList>
            <person name="Nicholson A.C."/>
        </authorList>
    </citation>
    <scope>NUCLEOTIDE SEQUENCE [LARGE SCALE GENOMIC DNA]</scope>
    <source>
        <strain evidence="2 3">DSM 44113</strain>
    </source>
</reference>